<evidence type="ECO:0000256" key="4">
    <source>
        <dbReference type="ARBA" id="ARBA00022833"/>
    </source>
</evidence>
<gene>
    <name evidence="6" type="ORF">P691DRAFT_766220</name>
</gene>
<reference evidence="6" key="1">
    <citation type="submission" date="2020-11" db="EMBL/GenBank/DDBJ databases">
        <authorList>
            <consortium name="DOE Joint Genome Institute"/>
            <person name="Ahrendt S."/>
            <person name="Riley R."/>
            <person name="Andreopoulos W."/>
            <person name="Labutti K."/>
            <person name="Pangilinan J."/>
            <person name="Ruiz-Duenas F.J."/>
            <person name="Barrasa J.M."/>
            <person name="Sanchez-Garcia M."/>
            <person name="Camarero S."/>
            <person name="Miyauchi S."/>
            <person name="Serrano A."/>
            <person name="Linde D."/>
            <person name="Babiker R."/>
            <person name="Drula E."/>
            <person name="Ayuso-Fernandez I."/>
            <person name="Pacheco R."/>
            <person name="Padilla G."/>
            <person name="Ferreira P."/>
            <person name="Barriuso J."/>
            <person name="Kellner H."/>
            <person name="Castanera R."/>
            <person name="Alfaro M."/>
            <person name="Ramirez L."/>
            <person name="Pisabarro A.G."/>
            <person name="Kuo A."/>
            <person name="Tritt A."/>
            <person name="Lipzen A."/>
            <person name="He G."/>
            <person name="Yan M."/>
            <person name="Ng V."/>
            <person name="Cullen D."/>
            <person name="Martin F."/>
            <person name="Rosso M.-N."/>
            <person name="Henrissat B."/>
            <person name="Hibbett D."/>
            <person name="Martinez A.T."/>
            <person name="Grigoriev I.V."/>
        </authorList>
    </citation>
    <scope>NUCLEOTIDE SEQUENCE</scope>
    <source>
        <strain evidence="6">MF-IS2</strain>
    </source>
</reference>
<evidence type="ECO:0008006" key="8">
    <source>
        <dbReference type="Google" id="ProtNLM"/>
    </source>
</evidence>
<keyword evidence="2" id="KW-0677">Repeat</keyword>
<dbReference type="PANTHER" id="PTHR23057:SF0">
    <property type="entry name" value="JUXTAPOSED WITH ANOTHER ZINC FINGER PROTEIN 1"/>
    <property type="match status" value="1"/>
</dbReference>
<evidence type="ECO:0000256" key="3">
    <source>
        <dbReference type="ARBA" id="ARBA00022771"/>
    </source>
</evidence>
<keyword evidence="7" id="KW-1185">Reference proteome</keyword>
<accession>A0A9P5WZ09</accession>
<dbReference type="InterPro" id="IPR051580">
    <property type="entry name" value="ZnF-Chromatin_assoc"/>
</dbReference>
<dbReference type="EMBL" id="MU151888">
    <property type="protein sequence ID" value="KAF9441493.1"/>
    <property type="molecule type" value="Genomic_DNA"/>
</dbReference>
<feature type="region of interest" description="Disordered" evidence="5">
    <location>
        <begin position="355"/>
        <end position="374"/>
    </location>
</feature>
<evidence type="ECO:0000313" key="7">
    <source>
        <dbReference type="Proteomes" id="UP000807342"/>
    </source>
</evidence>
<dbReference type="GO" id="GO:0005634">
    <property type="term" value="C:nucleus"/>
    <property type="evidence" value="ECO:0007669"/>
    <property type="project" value="TreeGrafter"/>
</dbReference>
<feature type="region of interest" description="Disordered" evidence="5">
    <location>
        <begin position="118"/>
        <end position="173"/>
    </location>
</feature>
<protein>
    <recommendedName>
        <fullName evidence="8">C2H2-type domain-containing protein</fullName>
    </recommendedName>
</protein>
<sequence>MSDADCRGLPHGAFNKAESDFSPTNTIYPTGANQNATAPVLVSSPASELPMDIDLPVPSDFATNNMEHISSLELALCSNFTCCSMQLPDLHALVEHFEEKHVVVFNLDGMRIYPENSGKRLAHFPPPPSLSHSPSSSRSSSVVSSPQTPTTPLSVTLVGPEAPQKPKASTSSCPQVYTPFSMSAMPESEYGIGLFDLDIGQDPYPIISSPFYDAYVPSSDSTHRPTPSSVPNPKSHDPMILDSVDAISVPTFGDVASGGVINTITSHDRDREREREKRGRTKADIVNATAVSAKNAVKARARLTGGNGKRREKAYRCPTAGCTKSYLNPNGLKYHIEKGTCRFEDSTDSEVFTENARGTAPTSPATSPTTASAPPLVTHPIPLTIGGNTTPHSAPTRTIGTPIPILQSPSNPTNTAYRIPTPTTSGYNLTRPLGTIPC</sequence>
<feature type="compositionally biased region" description="Low complexity" evidence="5">
    <location>
        <begin position="130"/>
        <end position="158"/>
    </location>
</feature>
<evidence type="ECO:0000256" key="2">
    <source>
        <dbReference type="ARBA" id="ARBA00022737"/>
    </source>
</evidence>
<evidence type="ECO:0000256" key="1">
    <source>
        <dbReference type="ARBA" id="ARBA00022723"/>
    </source>
</evidence>
<proteinExistence type="predicted"/>
<dbReference type="OrthoDB" id="3269380at2759"/>
<evidence type="ECO:0000313" key="6">
    <source>
        <dbReference type="EMBL" id="KAF9441493.1"/>
    </source>
</evidence>
<feature type="region of interest" description="Disordered" evidence="5">
    <location>
        <begin position="402"/>
        <end position="438"/>
    </location>
</feature>
<keyword evidence="1" id="KW-0479">Metal-binding</keyword>
<comment type="caution">
    <text evidence="6">The sequence shown here is derived from an EMBL/GenBank/DDBJ whole genome shotgun (WGS) entry which is preliminary data.</text>
</comment>
<keyword evidence="4" id="KW-0862">Zinc</keyword>
<evidence type="ECO:0000256" key="5">
    <source>
        <dbReference type="SAM" id="MobiDB-lite"/>
    </source>
</evidence>
<dbReference type="PANTHER" id="PTHR23057">
    <property type="entry name" value="JUXTAPOSED WITH ANOTHER ZINC FINGER PROTEIN 1"/>
    <property type="match status" value="1"/>
</dbReference>
<feature type="compositionally biased region" description="Polar residues" evidence="5">
    <location>
        <begin position="407"/>
        <end position="428"/>
    </location>
</feature>
<name>A0A9P5WZ09_9AGAR</name>
<keyword evidence="3" id="KW-0863">Zinc-finger</keyword>
<dbReference type="AlphaFoldDB" id="A0A9P5WZ09"/>
<dbReference type="Proteomes" id="UP000807342">
    <property type="component" value="Unassembled WGS sequence"/>
</dbReference>
<organism evidence="6 7">
    <name type="scientific">Macrolepiota fuliginosa MF-IS2</name>
    <dbReference type="NCBI Taxonomy" id="1400762"/>
    <lineage>
        <taxon>Eukaryota</taxon>
        <taxon>Fungi</taxon>
        <taxon>Dikarya</taxon>
        <taxon>Basidiomycota</taxon>
        <taxon>Agaricomycotina</taxon>
        <taxon>Agaricomycetes</taxon>
        <taxon>Agaricomycetidae</taxon>
        <taxon>Agaricales</taxon>
        <taxon>Agaricineae</taxon>
        <taxon>Agaricaceae</taxon>
        <taxon>Macrolepiota</taxon>
    </lineage>
</organism>
<dbReference type="GO" id="GO:0008270">
    <property type="term" value="F:zinc ion binding"/>
    <property type="evidence" value="ECO:0007669"/>
    <property type="project" value="UniProtKB-KW"/>
</dbReference>
<feature type="compositionally biased region" description="Low complexity" evidence="5">
    <location>
        <begin position="359"/>
        <end position="374"/>
    </location>
</feature>